<proteinExistence type="predicted"/>
<accession>I2N3L6</accession>
<organism evidence="1 2">
    <name type="scientific">Streptomyces tsukubensis (strain DSM 42081 / NBRC 108919 / NRRL 18488 / 9993)</name>
    <dbReference type="NCBI Taxonomy" id="1114943"/>
    <lineage>
        <taxon>Bacteria</taxon>
        <taxon>Bacillati</taxon>
        <taxon>Actinomycetota</taxon>
        <taxon>Actinomycetes</taxon>
        <taxon>Kitasatosporales</taxon>
        <taxon>Streptomycetaceae</taxon>
        <taxon>Streptomyces</taxon>
    </lineage>
</organism>
<keyword evidence="2" id="KW-1185">Reference proteome</keyword>
<sequence>MHARTHCRNCLNRGTDCGLYEGHDPGHSYEPSDEQAVFIAAVGAAYFLGQYDPRITSVRGLTEQT</sequence>
<reference evidence="1 2" key="1">
    <citation type="journal article" date="2012" name="J. Bacteriol.">
        <title>Draft genome of Streptomyces tsukubaensis NRRL 18488, the producer of the clinically important immunosuppressant tacrolimus (FK506).</title>
        <authorList>
            <person name="Barreiro C."/>
            <person name="Prieto C."/>
            <person name="Sola-Landa A."/>
            <person name="Solera E."/>
            <person name="Martinez-Castro M."/>
            <person name="Perez-Redondo R."/>
            <person name="Garcia-Estrada C."/>
            <person name="Aparicio J.F."/>
            <person name="Fernandez-Martinez L.T."/>
            <person name="Santos-Aberturas J."/>
            <person name="Salehi-Najafabadi Z."/>
            <person name="Rodriguez-Garcia A."/>
            <person name="Tauch A."/>
            <person name="Martin J.F."/>
        </authorList>
    </citation>
    <scope>NUCLEOTIDE SEQUENCE [LARGE SCALE GENOMIC DNA]</scope>
    <source>
        <strain evidence="2">DSM 42081 / NBRC 108919 / NRRL 18488 / 9993</strain>
    </source>
</reference>
<dbReference type="AlphaFoldDB" id="I2N3L6"/>
<dbReference type="EMBL" id="CP029159">
    <property type="protein sequence ID" value="QKM68271.1"/>
    <property type="molecule type" value="Genomic_DNA"/>
</dbReference>
<dbReference type="Proteomes" id="UP000005940">
    <property type="component" value="Chromosome"/>
</dbReference>
<evidence type="ECO:0000313" key="2">
    <source>
        <dbReference type="Proteomes" id="UP000005940"/>
    </source>
</evidence>
<name>I2N3L6_STRT9</name>
<evidence type="ECO:0000313" key="1">
    <source>
        <dbReference type="EMBL" id="QKM68271.1"/>
    </source>
</evidence>
<protein>
    <submittedName>
        <fullName evidence="1">Uncharacterized protein</fullName>
    </submittedName>
</protein>
<gene>
    <name evidence="1" type="ORF">STSU_014875</name>
</gene>